<sequence length="45" mass="4919">MTENAMDAQRQHSTDPAEGADPDDVTTGQPDPREHTEQHAEGDDD</sequence>
<keyword evidence="3" id="KW-1185">Reference proteome</keyword>
<feature type="compositionally biased region" description="Basic and acidic residues" evidence="1">
    <location>
        <begin position="31"/>
        <end position="45"/>
    </location>
</feature>
<feature type="region of interest" description="Disordered" evidence="1">
    <location>
        <begin position="1"/>
        <end position="45"/>
    </location>
</feature>
<accession>A0ABT7SE95</accession>
<name>A0ABT7SE95_9CELL</name>
<organism evidence="2 3">
    <name type="scientific">Cellulomonas alba</name>
    <dbReference type="NCBI Taxonomy" id="3053467"/>
    <lineage>
        <taxon>Bacteria</taxon>
        <taxon>Bacillati</taxon>
        <taxon>Actinomycetota</taxon>
        <taxon>Actinomycetes</taxon>
        <taxon>Micrococcales</taxon>
        <taxon>Cellulomonadaceae</taxon>
        <taxon>Cellulomonas</taxon>
    </lineage>
</organism>
<protein>
    <submittedName>
        <fullName evidence="2">Uncharacterized protein</fullName>
    </submittedName>
</protein>
<reference evidence="2 3" key="1">
    <citation type="submission" date="2023-06" db="EMBL/GenBank/DDBJ databases">
        <title>Cellulomonas sp. MW4 Whole genome sequence.</title>
        <authorList>
            <person name="Park S."/>
        </authorList>
    </citation>
    <scope>NUCLEOTIDE SEQUENCE [LARGE SCALE GENOMIC DNA]</scope>
    <source>
        <strain evidence="2 3">MW4</strain>
    </source>
</reference>
<evidence type="ECO:0000256" key="1">
    <source>
        <dbReference type="SAM" id="MobiDB-lite"/>
    </source>
</evidence>
<evidence type="ECO:0000313" key="3">
    <source>
        <dbReference type="Proteomes" id="UP001529338"/>
    </source>
</evidence>
<evidence type="ECO:0000313" key="2">
    <source>
        <dbReference type="EMBL" id="MDM7854513.1"/>
    </source>
</evidence>
<dbReference type="RefSeq" id="WP_289454286.1">
    <property type="nucleotide sequence ID" value="NZ_JAUCGQ010000001.1"/>
</dbReference>
<dbReference type="EMBL" id="JAUCGQ010000001">
    <property type="protein sequence ID" value="MDM7854513.1"/>
    <property type="molecule type" value="Genomic_DNA"/>
</dbReference>
<dbReference type="Proteomes" id="UP001529338">
    <property type="component" value="Unassembled WGS sequence"/>
</dbReference>
<gene>
    <name evidence="2" type="ORF">QRT04_06170</name>
</gene>
<comment type="caution">
    <text evidence="2">The sequence shown here is derived from an EMBL/GenBank/DDBJ whole genome shotgun (WGS) entry which is preliminary data.</text>
</comment>
<proteinExistence type="predicted"/>